<protein>
    <recommendedName>
        <fullName evidence="2">DUF5723 domain-containing protein</fullName>
    </recommendedName>
</protein>
<proteinExistence type="predicted"/>
<dbReference type="AlphaFoldDB" id="A0A381Q5Q0"/>
<sequence>MRKTLLIFFLIGSAWAQTSYQSLDIAYHVRSLGMSGSGVADVLGADVSSLNPALLSGKEKTLILSAVRYPATVQSQLAEWRMAVKGLSVAATFRGVNYGNFKERDRDGNDLGSFSAGDAWLNVAVAKSLSPLADVGISAGMFQSSVGDVTAVLGLVSLGGRVTIPQLETSLGVSVRNLGTTVQEYTSYTEMIPTSVAVGVTRKMEYLPLILSADAVWWEKRSLFRLGGEFALPKGLFLQLGTSSFRSDLQTGELWRDIASGFSLGFGYSLQRVSVGFAVANSGVGGMSLGVGFSRRF</sequence>
<name>A0A381Q5Q0_9ZZZZ</name>
<evidence type="ECO:0008006" key="2">
    <source>
        <dbReference type="Google" id="ProtNLM"/>
    </source>
</evidence>
<organism evidence="1">
    <name type="scientific">marine metagenome</name>
    <dbReference type="NCBI Taxonomy" id="408172"/>
    <lineage>
        <taxon>unclassified sequences</taxon>
        <taxon>metagenomes</taxon>
        <taxon>ecological metagenomes</taxon>
    </lineage>
</organism>
<accession>A0A381Q5Q0</accession>
<evidence type="ECO:0000313" key="1">
    <source>
        <dbReference type="EMBL" id="SUZ73679.1"/>
    </source>
</evidence>
<gene>
    <name evidence="1" type="ORF">METZ01_LOCUS26533</name>
</gene>
<dbReference type="EMBL" id="UINC01001186">
    <property type="protein sequence ID" value="SUZ73679.1"/>
    <property type="molecule type" value="Genomic_DNA"/>
</dbReference>
<reference evidence="1" key="1">
    <citation type="submission" date="2018-05" db="EMBL/GenBank/DDBJ databases">
        <authorList>
            <person name="Lanie J.A."/>
            <person name="Ng W.-L."/>
            <person name="Kazmierczak K.M."/>
            <person name="Andrzejewski T.M."/>
            <person name="Davidsen T.M."/>
            <person name="Wayne K.J."/>
            <person name="Tettelin H."/>
            <person name="Glass J.I."/>
            <person name="Rusch D."/>
            <person name="Podicherti R."/>
            <person name="Tsui H.-C.T."/>
            <person name="Winkler M.E."/>
        </authorList>
    </citation>
    <scope>NUCLEOTIDE SEQUENCE</scope>
</reference>